<dbReference type="CDD" id="cd02570">
    <property type="entry name" value="PseudoU_synth_EcTruA"/>
    <property type="match status" value="1"/>
</dbReference>
<feature type="binding site" evidence="4 6">
    <location>
        <position position="119"/>
    </location>
    <ligand>
        <name>substrate</name>
    </ligand>
</feature>
<dbReference type="PANTHER" id="PTHR11142:SF0">
    <property type="entry name" value="TRNA PSEUDOURIDINE SYNTHASE-LIKE 1"/>
    <property type="match status" value="1"/>
</dbReference>
<comment type="similarity">
    <text evidence="1 4 7">Belongs to the tRNA pseudouridine synthase TruA family.</text>
</comment>
<dbReference type="SUPFAM" id="SSF55120">
    <property type="entry name" value="Pseudouridine synthase"/>
    <property type="match status" value="1"/>
</dbReference>
<gene>
    <name evidence="4" type="primary">truA</name>
    <name evidence="9" type="ORF">CJP74_05565</name>
</gene>
<dbReference type="OrthoDB" id="9811823at2"/>
<proteinExistence type="inferred from homology"/>
<evidence type="ECO:0000256" key="4">
    <source>
        <dbReference type="HAMAP-Rule" id="MF_00171"/>
    </source>
</evidence>
<evidence type="ECO:0000256" key="2">
    <source>
        <dbReference type="ARBA" id="ARBA00022694"/>
    </source>
</evidence>
<dbReference type="Gene3D" id="3.30.70.660">
    <property type="entry name" value="Pseudouridine synthase I, catalytic domain, C-terminal subdomain"/>
    <property type="match status" value="1"/>
</dbReference>
<keyword evidence="2 4" id="KW-0819">tRNA processing</keyword>
<dbReference type="EMBL" id="NRJH01000047">
    <property type="protein sequence ID" value="RIY32073.1"/>
    <property type="molecule type" value="Genomic_DNA"/>
</dbReference>
<dbReference type="Proteomes" id="UP000266258">
    <property type="component" value="Unassembled WGS sequence"/>
</dbReference>
<dbReference type="GO" id="GO:0031119">
    <property type="term" value="P:tRNA pseudouridine synthesis"/>
    <property type="evidence" value="ECO:0007669"/>
    <property type="project" value="UniProtKB-UniRule"/>
</dbReference>
<name>A0A3A1Y1F6_9GAMM</name>
<protein>
    <recommendedName>
        <fullName evidence="4">tRNA pseudouridine synthase A</fullName>
        <ecNumber evidence="4">5.4.99.12</ecNumber>
    </recommendedName>
    <alternativeName>
        <fullName evidence="4">tRNA pseudouridine(38-40) synthase</fullName>
    </alternativeName>
    <alternativeName>
        <fullName evidence="4">tRNA pseudouridylate synthase I</fullName>
    </alternativeName>
    <alternativeName>
        <fullName evidence="4">tRNA-uridine isomerase I</fullName>
    </alternativeName>
</protein>
<dbReference type="PIRSF" id="PIRSF001430">
    <property type="entry name" value="tRNA_psdUrid_synth"/>
    <property type="match status" value="1"/>
</dbReference>
<reference evidence="9 10" key="1">
    <citation type="submission" date="2017-08" db="EMBL/GenBank/DDBJ databases">
        <title>Reclassification of Bisgaard taxon 37 and 44.</title>
        <authorList>
            <person name="Christensen H."/>
        </authorList>
    </citation>
    <scope>NUCLEOTIDE SEQUENCE [LARGE SCALE GENOMIC DNA]</scope>
    <source>
        <strain evidence="9 10">B96_4</strain>
    </source>
</reference>
<accession>A0A3A1Y1F6</accession>
<feature type="domain" description="Pseudouridine synthase I TruA alpha/beta" evidence="8">
    <location>
        <begin position="152"/>
        <end position="254"/>
    </location>
</feature>
<comment type="caution">
    <text evidence="4">Lacks conserved residue(s) required for the propagation of feature annotation.</text>
</comment>
<comment type="caution">
    <text evidence="9">The sequence shown here is derived from an EMBL/GenBank/DDBJ whole genome shotgun (WGS) entry which is preliminary data.</text>
</comment>
<sequence length="272" mass="30485">MNELSKEPQLFNVVMLVAYKGTNYAGFQRQDHATSVQGCLEQAISKVANHPVETFCAGRTDAGVHGTNQVINFVTTASRPEHGWLRGTNTHLPKDIRVVACKIVPQDFHARFSAVFRRYRYVILENTFADAHLEDSVTCISYPLNVELMQEAAQHLLGEQDFKSFQAARCQATTSNRCIHHAKFYRQGNFLVFDIQANAFLYHMVRNIMGALLKVGKGELSPQEFKALIEAKNRNLAPATAPANGLYLVEVGYPEEYSMLKPSFIGPSFLLD</sequence>
<dbReference type="FunFam" id="3.30.70.580:FF:000001">
    <property type="entry name" value="tRNA pseudouridine synthase A"/>
    <property type="match status" value="1"/>
</dbReference>
<dbReference type="EC" id="5.4.99.12" evidence="4"/>
<dbReference type="AlphaFoldDB" id="A0A3A1Y1F6"/>
<comment type="function">
    <text evidence="4">Formation of pseudouridine at positions 38, 39 and 40 in the anticodon stem and loop of transfer RNAs.</text>
</comment>
<dbReference type="Gene3D" id="3.30.70.580">
    <property type="entry name" value="Pseudouridine synthase I, catalytic domain, N-terminal subdomain"/>
    <property type="match status" value="1"/>
</dbReference>
<dbReference type="NCBIfam" id="TIGR00071">
    <property type="entry name" value="hisT_truA"/>
    <property type="match status" value="1"/>
</dbReference>
<dbReference type="RefSeq" id="WP_119497294.1">
    <property type="nucleotide sequence ID" value="NZ_NRJH01000047.1"/>
</dbReference>
<evidence type="ECO:0000256" key="6">
    <source>
        <dbReference type="PIRSR" id="PIRSR001430-2"/>
    </source>
</evidence>
<evidence type="ECO:0000313" key="9">
    <source>
        <dbReference type="EMBL" id="RIY32073.1"/>
    </source>
</evidence>
<dbReference type="InterPro" id="IPR020095">
    <property type="entry name" value="PsdUridine_synth_TruA_C"/>
</dbReference>
<evidence type="ECO:0000256" key="7">
    <source>
        <dbReference type="RuleBase" id="RU003792"/>
    </source>
</evidence>
<evidence type="ECO:0000259" key="8">
    <source>
        <dbReference type="Pfam" id="PF01416"/>
    </source>
</evidence>
<organism evidence="9 10">
    <name type="scientific">Psittacicella melopsittaci</name>
    <dbReference type="NCBI Taxonomy" id="2028576"/>
    <lineage>
        <taxon>Bacteria</taxon>
        <taxon>Pseudomonadati</taxon>
        <taxon>Pseudomonadota</taxon>
        <taxon>Gammaproteobacteria</taxon>
        <taxon>Pasteurellales</taxon>
        <taxon>Psittacicellaceae</taxon>
        <taxon>Psittacicella</taxon>
    </lineage>
</organism>
<evidence type="ECO:0000256" key="1">
    <source>
        <dbReference type="ARBA" id="ARBA00009375"/>
    </source>
</evidence>
<evidence type="ECO:0000313" key="10">
    <source>
        <dbReference type="Proteomes" id="UP000266258"/>
    </source>
</evidence>
<dbReference type="PANTHER" id="PTHR11142">
    <property type="entry name" value="PSEUDOURIDYLATE SYNTHASE"/>
    <property type="match status" value="1"/>
</dbReference>
<dbReference type="InterPro" id="IPR001406">
    <property type="entry name" value="PsdUridine_synth_TruA"/>
</dbReference>
<evidence type="ECO:0000256" key="5">
    <source>
        <dbReference type="PIRSR" id="PIRSR001430-1"/>
    </source>
</evidence>
<comment type="subunit">
    <text evidence="4">Homodimer.</text>
</comment>
<feature type="active site" description="Nucleophile" evidence="4 5">
    <location>
        <position position="61"/>
    </location>
</feature>
<dbReference type="InterPro" id="IPR020103">
    <property type="entry name" value="PsdUridine_synth_cat_dom_sf"/>
</dbReference>
<dbReference type="InterPro" id="IPR020097">
    <property type="entry name" value="PsdUridine_synth_TruA_a/b_dom"/>
</dbReference>
<dbReference type="GO" id="GO:0160147">
    <property type="term" value="F:tRNA pseudouridine(38-40) synthase activity"/>
    <property type="evidence" value="ECO:0007669"/>
    <property type="project" value="UniProtKB-EC"/>
</dbReference>
<comment type="catalytic activity">
    <reaction evidence="4 7">
        <text>uridine(38/39/40) in tRNA = pseudouridine(38/39/40) in tRNA</text>
        <dbReference type="Rhea" id="RHEA:22376"/>
        <dbReference type="Rhea" id="RHEA-COMP:10085"/>
        <dbReference type="Rhea" id="RHEA-COMP:10087"/>
        <dbReference type="ChEBI" id="CHEBI:65314"/>
        <dbReference type="ChEBI" id="CHEBI:65315"/>
        <dbReference type="EC" id="5.4.99.12"/>
    </reaction>
</comment>
<dbReference type="Pfam" id="PF01416">
    <property type="entry name" value="PseudoU_synth_1"/>
    <property type="match status" value="2"/>
</dbReference>
<keyword evidence="3 4" id="KW-0413">Isomerase</keyword>
<keyword evidence="10" id="KW-1185">Reference proteome</keyword>
<evidence type="ECO:0000256" key="3">
    <source>
        <dbReference type="ARBA" id="ARBA00023235"/>
    </source>
</evidence>
<feature type="domain" description="Pseudouridine synthase I TruA alpha/beta" evidence="8">
    <location>
        <begin position="16"/>
        <end position="112"/>
    </location>
</feature>
<dbReference type="HAMAP" id="MF_00171">
    <property type="entry name" value="TruA"/>
    <property type="match status" value="1"/>
</dbReference>
<dbReference type="GO" id="GO:0003723">
    <property type="term" value="F:RNA binding"/>
    <property type="evidence" value="ECO:0007669"/>
    <property type="project" value="InterPro"/>
</dbReference>
<dbReference type="InterPro" id="IPR020094">
    <property type="entry name" value="TruA/RsuA/RluB/E/F_N"/>
</dbReference>